<accession>A0A7M2H3S9</accession>
<dbReference type="SMART" id="SM00869">
    <property type="entry name" value="Autotransporter"/>
    <property type="match status" value="1"/>
</dbReference>
<name>A0A7M2H3S9_9BURK</name>
<dbReference type="Pfam" id="PF12951">
    <property type="entry name" value="PATR"/>
    <property type="match status" value="5"/>
</dbReference>
<dbReference type="NCBIfam" id="TIGR01414">
    <property type="entry name" value="autotrans_barl"/>
    <property type="match status" value="1"/>
</dbReference>
<dbReference type="InterPro" id="IPR005546">
    <property type="entry name" value="Autotransporte_beta"/>
</dbReference>
<dbReference type="EMBL" id="CP062804">
    <property type="protein sequence ID" value="QOT79205.1"/>
    <property type="molecule type" value="Genomic_DNA"/>
</dbReference>
<evidence type="ECO:0000313" key="4">
    <source>
        <dbReference type="Proteomes" id="UP000397656"/>
    </source>
</evidence>
<dbReference type="RefSeq" id="WP_193692186.1">
    <property type="nucleotide sequence ID" value="NZ_CP062804.1"/>
</dbReference>
<evidence type="ECO:0000256" key="1">
    <source>
        <dbReference type="ARBA" id="ARBA00022729"/>
    </source>
</evidence>
<dbReference type="Pfam" id="PF03797">
    <property type="entry name" value="Autotransporter"/>
    <property type="match status" value="1"/>
</dbReference>
<dbReference type="Gene3D" id="2.40.128.130">
    <property type="entry name" value="Autotransporter beta-domain"/>
    <property type="match status" value="1"/>
</dbReference>
<dbReference type="InterPro" id="IPR011050">
    <property type="entry name" value="Pectin_lyase_fold/virulence"/>
</dbReference>
<dbReference type="InterPro" id="IPR036709">
    <property type="entry name" value="Autotransporte_beta_dom_sf"/>
</dbReference>
<dbReference type="GO" id="GO:0019867">
    <property type="term" value="C:outer membrane"/>
    <property type="evidence" value="ECO:0007669"/>
    <property type="project" value="InterPro"/>
</dbReference>
<dbReference type="AlphaFoldDB" id="A0A7M2H3S9"/>
<dbReference type="PROSITE" id="PS51208">
    <property type="entry name" value="AUTOTRANSPORTER"/>
    <property type="match status" value="1"/>
</dbReference>
<keyword evidence="1" id="KW-0732">Signal</keyword>
<reference evidence="3 4" key="1">
    <citation type="submission" date="2020-10" db="EMBL/GenBank/DDBJ databases">
        <title>Complete genome sequence of Cupriavidus basilensis CCUG 49340T.</title>
        <authorList>
            <person name="Salva-Serra F."/>
            <person name="Donoso R.A."/>
            <person name="Cho K.H."/>
            <person name="Yoo J.A."/>
            <person name="Lee K."/>
            <person name="Yoon S.-H."/>
            <person name="Perez-Pantoja D."/>
            <person name="Moore E.R.B."/>
        </authorList>
    </citation>
    <scope>NUCLEOTIDE SEQUENCE [LARGE SCALE GENOMIC DNA]</scope>
    <source>
        <strain evidence="4">CCUG 49340</strain>
    </source>
</reference>
<organism evidence="3 4">
    <name type="scientific">Cupriavidus basilensis</name>
    <dbReference type="NCBI Taxonomy" id="68895"/>
    <lineage>
        <taxon>Bacteria</taxon>
        <taxon>Pseudomonadati</taxon>
        <taxon>Pseudomonadota</taxon>
        <taxon>Betaproteobacteria</taxon>
        <taxon>Burkholderiales</taxon>
        <taxon>Burkholderiaceae</taxon>
        <taxon>Cupriavidus</taxon>
    </lineage>
</organism>
<dbReference type="Gene3D" id="2.160.20.20">
    <property type="match status" value="3"/>
</dbReference>
<dbReference type="PANTHER" id="PTHR35037:SF3">
    <property type="entry name" value="C-TERMINAL REGION OF AIDA-LIKE PROTEIN"/>
    <property type="match status" value="1"/>
</dbReference>
<dbReference type="InterPro" id="IPR006315">
    <property type="entry name" value="OM_autotransptr_brl_dom"/>
</dbReference>
<dbReference type="PANTHER" id="PTHR35037">
    <property type="entry name" value="C-TERMINAL REGION OF AIDA-LIKE PROTEIN"/>
    <property type="match status" value="1"/>
</dbReference>
<dbReference type="SUPFAM" id="SSF103515">
    <property type="entry name" value="Autotransporter"/>
    <property type="match status" value="1"/>
</dbReference>
<feature type="domain" description="Autotransporter" evidence="2">
    <location>
        <begin position="702"/>
        <end position="979"/>
    </location>
</feature>
<dbReference type="SUPFAM" id="SSF51126">
    <property type="entry name" value="Pectin lyase-like"/>
    <property type="match status" value="2"/>
</dbReference>
<dbReference type="InterPro" id="IPR051551">
    <property type="entry name" value="Autotransporter_adhesion"/>
</dbReference>
<dbReference type="Proteomes" id="UP000397656">
    <property type="component" value="Chromosome 2"/>
</dbReference>
<dbReference type="NCBIfam" id="TIGR02601">
    <property type="entry name" value="autotrns_rpt"/>
    <property type="match status" value="4"/>
</dbReference>
<dbReference type="InterPro" id="IPR013425">
    <property type="entry name" value="Autotrns_rpt"/>
</dbReference>
<gene>
    <name evidence="3" type="ORF">F7R26_031090</name>
</gene>
<evidence type="ECO:0000259" key="2">
    <source>
        <dbReference type="PROSITE" id="PS51208"/>
    </source>
</evidence>
<proteinExistence type="predicted"/>
<dbReference type="InterPro" id="IPR012332">
    <property type="entry name" value="Autotransporter_pectin_lyase_C"/>
</dbReference>
<evidence type="ECO:0000313" key="3">
    <source>
        <dbReference type="EMBL" id="QOT79205.1"/>
    </source>
</evidence>
<protein>
    <submittedName>
        <fullName evidence="3">Autotransporter domain-containing protein</fullName>
    </submittedName>
</protein>
<dbReference type="GeneID" id="98405411"/>
<sequence>MACPASLIPGGNGGDGGAGVVFRFPGGGLSNSGAITGGNGGAGGATQSTGGVGGQGGVGVSGTGISLTNTGAISGGNGGAGGPGIGVAGAGGIGIVGSDLTIVNSGAISGGNAGDGSTRAAAIRFTGGTNSLELQSGSSINGVVDGTLGSNTLILGGAGNASFNAGDVGAAAAYRGFSTFQKTGGGTWVLGGTDSTGINWAIQSGVLQGNTDSLRGSSISNNGTLAFDQASDGTYAGSISGTGALVKAGAGTLTLSGANHYSGGTTISAGTLQGDTNSLQGNIVNNAALVFNQGTDGTFGGAISGSGSLAKAGAGTLTLGGTNTYSGGTLISAGTLQGNTTSLQGNIVNNAALVFNQAVDGAFNGAISGSGSLAKTGAGTLTLGGANRYSGGTVISAGTLQGNATSLQGNIVNNAALVFNQDTDGVFAGALSGTGTLAKNGAGALVLTGNSSLGGATTINAGRLAVNGSNAASSFQVNSGATLGGNGTVGSVTVASGGTVAPGNFIGTLNVAGDIRFAAGSTYVAQINAAGASDRINATGSAALAGTLDVIKTAGLYSPGQRYTLLSASGGVSGTFGALTQNQPFVDLGLAYDASHVYLDVARSAVAFPAVAFTANQRGVAGAVERIGSGELHRAVLNSPSAAAARQAFDALSGEAHASIASQLIDSGQVMRDSLGARLRGAFDAGLPQPILVASLGPVPMPVAARNGAWATTFGSWGQRAGDGGTARTTQSGGGLLAGADADVGAGWRAGLAAGYDHTRMEVSSLSSSAGIDNYTLAAYAGTQRDGLGVRLGTSYTWSHIDATRRIAFAGFSDTAQSSYAAGAAQVFGETGYTFALGAASLEPFAGLAYTHLRTDGYQESARAAGLKAGSTAQDTTFSTLGARAAIPFAVRSAMPGTLRARLGWRHAYGDVIPTATLGFAGGDSFAVQGTPIARDALVAELGVEAGVAANVSVGVSYRGQLASQVQEHALVGSLRVRF</sequence>